<dbReference type="Gene3D" id="3.90.78.10">
    <property type="entry name" value="UDP-N-acetylenolpyruvoylglucosamine reductase, C-terminal domain"/>
    <property type="match status" value="1"/>
</dbReference>
<keyword evidence="11 16" id="KW-0573">Peptidoglycan synthesis</keyword>
<dbReference type="STRING" id="426128.SAMN05660297_02521"/>
<proteinExistence type="inferred from homology"/>
<keyword evidence="12 16" id="KW-0560">Oxidoreductase</keyword>
<keyword evidence="7 16" id="KW-0285">Flavoprotein</keyword>
<dbReference type="InterPro" id="IPR016169">
    <property type="entry name" value="FAD-bd_PCMH_sub2"/>
</dbReference>
<dbReference type="Proteomes" id="UP000199568">
    <property type="component" value="Unassembled WGS sequence"/>
</dbReference>
<dbReference type="GO" id="GO:0009252">
    <property type="term" value="P:peptidoglycan biosynthetic process"/>
    <property type="evidence" value="ECO:0007669"/>
    <property type="project" value="UniProtKB-UniRule"/>
</dbReference>
<accession>A0A1I0EQJ5</accession>
<evidence type="ECO:0000256" key="7">
    <source>
        <dbReference type="ARBA" id="ARBA00022630"/>
    </source>
</evidence>
<evidence type="ECO:0000256" key="11">
    <source>
        <dbReference type="ARBA" id="ARBA00022984"/>
    </source>
</evidence>
<comment type="catalytic activity">
    <reaction evidence="15 16">
        <text>UDP-N-acetyl-alpha-D-muramate + NADP(+) = UDP-N-acetyl-3-O-(1-carboxyvinyl)-alpha-D-glucosamine + NADPH + H(+)</text>
        <dbReference type="Rhea" id="RHEA:12248"/>
        <dbReference type="ChEBI" id="CHEBI:15378"/>
        <dbReference type="ChEBI" id="CHEBI:57783"/>
        <dbReference type="ChEBI" id="CHEBI:58349"/>
        <dbReference type="ChEBI" id="CHEBI:68483"/>
        <dbReference type="ChEBI" id="CHEBI:70757"/>
        <dbReference type="EC" id="1.3.1.98"/>
    </reaction>
</comment>
<dbReference type="EMBL" id="FOHU01000011">
    <property type="protein sequence ID" value="SET47333.1"/>
    <property type="molecule type" value="Genomic_DNA"/>
</dbReference>
<evidence type="ECO:0000256" key="10">
    <source>
        <dbReference type="ARBA" id="ARBA00022960"/>
    </source>
</evidence>
<dbReference type="AlphaFoldDB" id="A0A1I0EQJ5"/>
<dbReference type="GO" id="GO:0005829">
    <property type="term" value="C:cytosol"/>
    <property type="evidence" value="ECO:0007669"/>
    <property type="project" value="TreeGrafter"/>
</dbReference>
<dbReference type="PANTHER" id="PTHR21071:SF4">
    <property type="entry name" value="UDP-N-ACETYLENOLPYRUVOYLGLUCOSAMINE REDUCTASE"/>
    <property type="match status" value="1"/>
</dbReference>
<dbReference type="InterPro" id="IPR036318">
    <property type="entry name" value="FAD-bd_PCMH-like_sf"/>
</dbReference>
<dbReference type="PROSITE" id="PS51387">
    <property type="entry name" value="FAD_PCMH"/>
    <property type="match status" value="1"/>
</dbReference>
<comment type="cofactor">
    <cofactor evidence="1 16">
        <name>FAD</name>
        <dbReference type="ChEBI" id="CHEBI:57692"/>
    </cofactor>
</comment>
<dbReference type="Pfam" id="PF01565">
    <property type="entry name" value="FAD_binding_4"/>
    <property type="match status" value="1"/>
</dbReference>
<keyword evidence="13 16" id="KW-0131">Cell cycle</keyword>
<keyword evidence="14 16" id="KW-0961">Cell wall biogenesis/degradation</keyword>
<dbReference type="InterPro" id="IPR011601">
    <property type="entry name" value="MurB_C"/>
</dbReference>
<feature type="active site" description="Proton donor" evidence="16">
    <location>
        <position position="227"/>
    </location>
</feature>
<dbReference type="PANTHER" id="PTHR21071">
    <property type="entry name" value="UDP-N-ACETYLENOLPYRUVOYLGLUCOSAMINE REDUCTASE"/>
    <property type="match status" value="1"/>
</dbReference>
<dbReference type="GO" id="GO:0051301">
    <property type="term" value="P:cell division"/>
    <property type="evidence" value="ECO:0007669"/>
    <property type="project" value="UniProtKB-KW"/>
</dbReference>
<feature type="active site" evidence="16">
    <location>
        <position position="177"/>
    </location>
</feature>
<evidence type="ECO:0000313" key="18">
    <source>
        <dbReference type="EMBL" id="SET47333.1"/>
    </source>
</evidence>
<keyword evidence="10 16" id="KW-0133">Cell shape</keyword>
<comment type="similarity">
    <text evidence="16">Belongs to the MurB family.</text>
</comment>
<evidence type="ECO:0000256" key="16">
    <source>
        <dbReference type="HAMAP-Rule" id="MF_00037"/>
    </source>
</evidence>
<comment type="pathway">
    <text evidence="4 16">Cell wall biogenesis; peptidoglycan biosynthesis.</text>
</comment>
<dbReference type="EC" id="1.3.1.98" evidence="16"/>
<dbReference type="InterPro" id="IPR016166">
    <property type="entry name" value="FAD-bd_PCMH"/>
</dbReference>
<keyword evidence="5 16" id="KW-0963">Cytoplasm</keyword>
<dbReference type="NCBIfam" id="TIGR00179">
    <property type="entry name" value="murB"/>
    <property type="match status" value="1"/>
</dbReference>
<evidence type="ECO:0000259" key="17">
    <source>
        <dbReference type="PROSITE" id="PS51387"/>
    </source>
</evidence>
<dbReference type="InterPro" id="IPR003170">
    <property type="entry name" value="MurB"/>
</dbReference>
<keyword evidence="8 16" id="KW-0274">FAD</keyword>
<comment type="subcellular location">
    <subcellularLocation>
        <location evidence="3 16">Cytoplasm</location>
    </subcellularLocation>
</comment>
<keyword evidence="19" id="KW-1185">Reference proteome</keyword>
<sequence length="304" mass="33362">MDKNKIYQQFLTFTKKDNILLEEPMKNHTSFKIGGPADILLMPKSIEEIQMAIQTCKKEKTPYFVMGNGSNLLVRDKGMRCVVIKIADNLNHVTFEDNKAIADAGILLSTLAKKILKKSLQGFEFASGIPGTLGGAITMNAGAYGGEMKDVVKSCRVLNEAGEILDLSLQELELGYRTSIVQTHNYIVLEVTMELMEGSYEEIKRITDDLTEKRTTKQPLHLPSAGSTFKRPPGYFAGKLIQDAGLKGAKVGGAQVSELHSGFIVNVGNATSKDVLSLIALIQKTVMEKFGVELHPEVRIVGEE</sequence>
<dbReference type="RefSeq" id="WP_090444589.1">
    <property type="nucleotide sequence ID" value="NZ_FOHU01000011.1"/>
</dbReference>
<name>A0A1I0EQJ5_9FIRM</name>
<dbReference type="GO" id="GO:0071949">
    <property type="term" value="F:FAD binding"/>
    <property type="evidence" value="ECO:0007669"/>
    <property type="project" value="InterPro"/>
</dbReference>
<keyword evidence="9 16" id="KW-0521">NADP</keyword>
<dbReference type="GO" id="GO:0008360">
    <property type="term" value="P:regulation of cell shape"/>
    <property type="evidence" value="ECO:0007669"/>
    <property type="project" value="UniProtKB-KW"/>
</dbReference>
<dbReference type="UniPathway" id="UPA00219"/>
<evidence type="ECO:0000256" key="8">
    <source>
        <dbReference type="ARBA" id="ARBA00022827"/>
    </source>
</evidence>
<evidence type="ECO:0000256" key="2">
    <source>
        <dbReference type="ARBA" id="ARBA00003921"/>
    </source>
</evidence>
<feature type="active site" evidence="16">
    <location>
        <position position="297"/>
    </location>
</feature>
<evidence type="ECO:0000256" key="6">
    <source>
        <dbReference type="ARBA" id="ARBA00022618"/>
    </source>
</evidence>
<dbReference type="InterPro" id="IPR006094">
    <property type="entry name" value="Oxid_FAD_bind_N"/>
</dbReference>
<evidence type="ECO:0000313" key="19">
    <source>
        <dbReference type="Proteomes" id="UP000199568"/>
    </source>
</evidence>
<dbReference type="SUPFAM" id="SSF56176">
    <property type="entry name" value="FAD-binding/transporter-associated domain-like"/>
    <property type="match status" value="1"/>
</dbReference>
<dbReference type="GO" id="GO:0008762">
    <property type="term" value="F:UDP-N-acetylmuramate dehydrogenase activity"/>
    <property type="evidence" value="ECO:0007669"/>
    <property type="project" value="UniProtKB-UniRule"/>
</dbReference>
<evidence type="ECO:0000256" key="5">
    <source>
        <dbReference type="ARBA" id="ARBA00022490"/>
    </source>
</evidence>
<evidence type="ECO:0000256" key="12">
    <source>
        <dbReference type="ARBA" id="ARBA00023002"/>
    </source>
</evidence>
<evidence type="ECO:0000256" key="14">
    <source>
        <dbReference type="ARBA" id="ARBA00023316"/>
    </source>
</evidence>
<evidence type="ECO:0000256" key="9">
    <source>
        <dbReference type="ARBA" id="ARBA00022857"/>
    </source>
</evidence>
<gene>
    <name evidence="16" type="primary">murB</name>
    <name evidence="18" type="ORF">SAMN05660297_02521</name>
</gene>
<dbReference type="HAMAP" id="MF_00037">
    <property type="entry name" value="MurB"/>
    <property type="match status" value="1"/>
</dbReference>
<dbReference type="InterPro" id="IPR036635">
    <property type="entry name" value="MurB_C_sf"/>
</dbReference>
<evidence type="ECO:0000256" key="13">
    <source>
        <dbReference type="ARBA" id="ARBA00023306"/>
    </source>
</evidence>
<evidence type="ECO:0000256" key="15">
    <source>
        <dbReference type="ARBA" id="ARBA00048914"/>
    </source>
</evidence>
<dbReference type="InterPro" id="IPR016167">
    <property type="entry name" value="FAD-bd_PCMH_sub1"/>
</dbReference>
<reference evidence="18 19" key="1">
    <citation type="submission" date="2016-10" db="EMBL/GenBank/DDBJ databases">
        <authorList>
            <person name="de Groot N.N."/>
        </authorList>
    </citation>
    <scope>NUCLEOTIDE SEQUENCE [LARGE SCALE GENOMIC DNA]</scope>
    <source>
        <strain evidence="18 19">DSM 18979</strain>
    </source>
</reference>
<dbReference type="Pfam" id="PF02873">
    <property type="entry name" value="MurB_C"/>
    <property type="match status" value="1"/>
</dbReference>
<dbReference type="NCBIfam" id="NF010480">
    <property type="entry name" value="PRK13905.1"/>
    <property type="match status" value="1"/>
</dbReference>
<comment type="function">
    <text evidence="2 16">Cell wall formation.</text>
</comment>
<dbReference type="Gene3D" id="3.30.43.10">
    <property type="entry name" value="Uridine Diphospho-n-acetylenolpyruvylglucosamine Reductase, domain 2"/>
    <property type="match status" value="1"/>
</dbReference>
<keyword evidence="6 16" id="KW-0132">Cell division</keyword>
<organism evidence="18 19">
    <name type="scientific">Natronincola peptidivorans</name>
    <dbReference type="NCBI Taxonomy" id="426128"/>
    <lineage>
        <taxon>Bacteria</taxon>
        <taxon>Bacillati</taxon>
        <taxon>Bacillota</taxon>
        <taxon>Clostridia</taxon>
        <taxon>Peptostreptococcales</taxon>
        <taxon>Natronincolaceae</taxon>
        <taxon>Natronincola</taxon>
    </lineage>
</organism>
<feature type="domain" description="FAD-binding PCMH-type" evidence="17">
    <location>
        <begin position="32"/>
        <end position="198"/>
    </location>
</feature>
<dbReference type="GO" id="GO:0071555">
    <property type="term" value="P:cell wall organization"/>
    <property type="evidence" value="ECO:0007669"/>
    <property type="project" value="UniProtKB-KW"/>
</dbReference>
<dbReference type="OrthoDB" id="9804753at2"/>
<dbReference type="SUPFAM" id="SSF56194">
    <property type="entry name" value="Uridine diphospho-N-Acetylenolpyruvylglucosamine reductase, MurB, C-terminal domain"/>
    <property type="match status" value="1"/>
</dbReference>
<protein>
    <recommendedName>
        <fullName evidence="16">UDP-N-acetylenolpyruvoylglucosamine reductase</fullName>
        <ecNumber evidence="16">1.3.1.98</ecNumber>
    </recommendedName>
    <alternativeName>
        <fullName evidence="16">UDP-N-acetylmuramate dehydrogenase</fullName>
    </alternativeName>
</protein>
<evidence type="ECO:0000256" key="3">
    <source>
        <dbReference type="ARBA" id="ARBA00004496"/>
    </source>
</evidence>
<evidence type="ECO:0000256" key="1">
    <source>
        <dbReference type="ARBA" id="ARBA00001974"/>
    </source>
</evidence>
<dbReference type="Gene3D" id="3.30.465.10">
    <property type="match status" value="1"/>
</dbReference>
<evidence type="ECO:0000256" key="4">
    <source>
        <dbReference type="ARBA" id="ARBA00004752"/>
    </source>
</evidence>